<accession>A0AAV9ZFJ2</accession>
<evidence type="ECO:0000313" key="3">
    <source>
        <dbReference type="Proteomes" id="UP001362999"/>
    </source>
</evidence>
<keyword evidence="3" id="KW-1185">Reference proteome</keyword>
<gene>
    <name evidence="2" type="ORF">R3P38DRAFT_2808789</name>
</gene>
<proteinExistence type="predicted"/>
<organism evidence="2 3">
    <name type="scientific">Favolaschia claudopus</name>
    <dbReference type="NCBI Taxonomy" id="2862362"/>
    <lineage>
        <taxon>Eukaryota</taxon>
        <taxon>Fungi</taxon>
        <taxon>Dikarya</taxon>
        <taxon>Basidiomycota</taxon>
        <taxon>Agaricomycotina</taxon>
        <taxon>Agaricomycetes</taxon>
        <taxon>Agaricomycetidae</taxon>
        <taxon>Agaricales</taxon>
        <taxon>Marasmiineae</taxon>
        <taxon>Mycenaceae</taxon>
        <taxon>Favolaschia</taxon>
    </lineage>
</organism>
<dbReference type="Proteomes" id="UP001362999">
    <property type="component" value="Unassembled WGS sequence"/>
</dbReference>
<feature type="region of interest" description="Disordered" evidence="1">
    <location>
        <begin position="427"/>
        <end position="461"/>
    </location>
</feature>
<sequence>MDVKETVDQAIQQGNARVSNGNQADVGELAAHSCPLERKGNHGARSQWKHVLECTSQWSTQQYIKKYDSRQSTWSAYNRPRHFHLLLPEAYSSVQGTGQQYMKRLETKPLTGIIRLYAWRENPRALRHSSKAKHYKTLISWQGLGTSASDCWNPEGYPERLAIFPGNYDRNSVKRGLKTVELRATTPSVGRNSVRINYDGEKLTQITGIQCDTRNSSPVGDYNDSAEEYCWNQICPKWPTNHGSLTAKGLTGLVDLLYGLERKPLELERLNGARRVDYHRVNQTSQRSLVSWQGLGVSTSTARQHQTRDVKVGDNPTARTLSFGKEIEEHAIQQGSVRVNNGMQQDVGELAAHSSPLERKGNQERYRIRPKPYSVQLNQGNARLCCTSQVKPYQQPESLQWDKAFVTYPGNVEGNPESLATVTGNWAPNSLPKGPQTRGIRGNNDSVGGNRGQHMKNASRI</sequence>
<reference evidence="2 3" key="1">
    <citation type="journal article" date="2024" name="J Genomics">
        <title>Draft genome sequencing and assembly of Favolaschia claudopus CIRM-BRFM 2984 isolated from oak limbs.</title>
        <authorList>
            <person name="Navarro D."/>
            <person name="Drula E."/>
            <person name="Chaduli D."/>
            <person name="Cazenave R."/>
            <person name="Ahrendt S."/>
            <person name="Wang J."/>
            <person name="Lipzen A."/>
            <person name="Daum C."/>
            <person name="Barry K."/>
            <person name="Grigoriev I.V."/>
            <person name="Favel A."/>
            <person name="Rosso M.N."/>
            <person name="Martin F."/>
        </authorList>
    </citation>
    <scope>NUCLEOTIDE SEQUENCE [LARGE SCALE GENOMIC DNA]</scope>
    <source>
        <strain evidence="2 3">CIRM-BRFM 2984</strain>
    </source>
</reference>
<evidence type="ECO:0000313" key="2">
    <source>
        <dbReference type="EMBL" id="KAK6981020.1"/>
    </source>
</evidence>
<evidence type="ECO:0000256" key="1">
    <source>
        <dbReference type="SAM" id="MobiDB-lite"/>
    </source>
</evidence>
<dbReference type="AlphaFoldDB" id="A0AAV9ZFJ2"/>
<comment type="caution">
    <text evidence="2">The sequence shown here is derived from an EMBL/GenBank/DDBJ whole genome shotgun (WGS) entry which is preliminary data.</text>
</comment>
<protein>
    <submittedName>
        <fullName evidence="2">Uncharacterized protein</fullName>
    </submittedName>
</protein>
<dbReference type="EMBL" id="JAWWNJ010000155">
    <property type="protein sequence ID" value="KAK6981020.1"/>
    <property type="molecule type" value="Genomic_DNA"/>
</dbReference>
<name>A0AAV9ZFJ2_9AGAR</name>